<name>A0AAW1ZT83_CULAL</name>
<protein>
    <recommendedName>
        <fullName evidence="1">MABP domain-containing protein</fullName>
    </recommendedName>
</protein>
<dbReference type="InterPro" id="IPR023341">
    <property type="entry name" value="MABP"/>
</dbReference>
<organism evidence="2 3">
    <name type="scientific">Culter alburnus</name>
    <name type="common">Topmouth culter</name>
    <dbReference type="NCBI Taxonomy" id="194366"/>
    <lineage>
        <taxon>Eukaryota</taxon>
        <taxon>Metazoa</taxon>
        <taxon>Chordata</taxon>
        <taxon>Craniata</taxon>
        <taxon>Vertebrata</taxon>
        <taxon>Euteleostomi</taxon>
        <taxon>Actinopterygii</taxon>
        <taxon>Neopterygii</taxon>
        <taxon>Teleostei</taxon>
        <taxon>Ostariophysi</taxon>
        <taxon>Cypriniformes</taxon>
        <taxon>Xenocyprididae</taxon>
        <taxon>Xenocypridinae</taxon>
        <taxon>Culter</taxon>
    </lineage>
</organism>
<dbReference type="EMBL" id="JAWDJR010000014">
    <property type="protein sequence ID" value="KAK9963848.1"/>
    <property type="molecule type" value="Genomic_DNA"/>
</dbReference>
<keyword evidence="3" id="KW-1185">Reference proteome</keyword>
<dbReference type="GO" id="GO:0005737">
    <property type="term" value="C:cytoplasm"/>
    <property type="evidence" value="ECO:0007669"/>
    <property type="project" value="UniProtKB-ARBA"/>
</dbReference>
<proteinExistence type="predicted"/>
<accession>A0AAW1ZT83</accession>
<dbReference type="Gene3D" id="2.100.10.50">
    <property type="match status" value="2"/>
</dbReference>
<dbReference type="Proteomes" id="UP001479290">
    <property type="component" value="Unassembled WGS sequence"/>
</dbReference>
<dbReference type="AlphaFoldDB" id="A0AAW1ZT83"/>
<evidence type="ECO:0000313" key="2">
    <source>
        <dbReference type="EMBL" id="KAK9963848.1"/>
    </source>
</evidence>
<evidence type="ECO:0000313" key="3">
    <source>
        <dbReference type="Proteomes" id="UP001479290"/>
    </source>
</evidence>
<sequence length="292" mass="33611">MASGQPITKLEVSISKDEEEHFTNQGYQLINVDLNEGAYGNKVFLWYKKEYGKSPVTRIEFSFTDRMKSGLADAGYKMVNRDLNAGVWGDNIFLWYFCGSSEYNIPIVDLKVTKSAKEEPVLLKDGWERLGCDLNRNTQGKIMYLWVKREKTSYIHEIAATVDFTNDKYMFELGFTRVCENTTRNAGGQNYVFLWYRRTTDKSKALAALDVSTSHEDEIEQGYEKLSVDLNTGTTGKMVYLWYKKEGDQSIQSMALLINPEAWIEYKKAGIKFIEKNLNEGNDGLEMYIAYM</sequence>
<evidence type="ECO:0000259" key="1">
    <source>
        <dbReference type="PROSITE" id="PS51498"/>
    </source>
</evidence>
<dbReference type="PROSITE" id="PS51498">
    <property type="entry name" value="MABP"/>
    <property type="match status" value="1"/>
</dbReference>
<reference evidence="2 3" key="1">
    <citation type="submission" date="2024-05" db="EMBL/GenBank/DDBJ databases">
        <title>A high-quality chromosomal-level genome assembly of Topmouth culter (Culter alburnus).</title>
        <authorList>
            <person name="Zhao H."/>
        </authorList>
    </citation>
    <scope>NUCLEOTIDE SEQUENCE [LARGE SCALE GENOMIC DNA]</scope>
    <source>
        <strain evidence="2">CATC2023</strain>
        <tissue evidence="2">Muscle</tissue>
    </source>
</reference>
<feature type="domain" description="MABP" evidence="1">
    <location>
        <begin position="1"/>
        <end position="51"/>
    </location>
</feature>
<gene>
    <name evidence="2" type="ORF">ABG768_007009</name>
</gene>
<comment type="caution">
    <text evidence="2">The sequence shown here is derived from an EMBL/GenBank/DDBJ whole genome shotgun (WGS) entry which is preliminary data.</text>
</comment>